<reference evidence="1" key="1">
    <citation type="submission" date="2019-08" db="EMBL/GenBank/DDBJ databases">
        <authorList>
            <person name="Kucharzyk K."/>
            <person name="Murdoch R.W."/>
            <person name="Higgins S."/>
            <person name="Loffler F."/>
        </authorList>
    </citation>
    <scope>NUCLEOTIDE SEQUENCE</scope>
</reference>
<dbReference type="AlphaFoldDB" id="A0A645GQ15"/>
<name>A0A645GQ15_9ZZZZ</name>
<comment type="caution">
    <text evidence="1">The sequence shown here is derived from an EMBL/GenBank/DDBJ whole genome shotgun (WGS) entry which is preliminary data.</text>
</comment>
<sequence>MQILKAVVEFMVAEVTHRVIQGIQRLIYRVSFARFQPFGRHVIPERAALNQIAIINQHAVFDFSTRSVDKTCRTYQTEFFSRCIFVIIEIHHIAMQISGFHYTQIDGRGIDAGCNQRCQKRCTKLNHQGHPFKI</sequence>
<gene>
    <name evidence="1" type="ORF">SDC9_176210</name>
</gene>
<proteinExistence type="predicted"/>
<protein>
    <submittedName>
        <fullName evidence="1">Uncharacterized protein</fullName>
    </submittedName>
</protein>
<evidence type="ECO:0000313" key="1">
    <source>
        <dbReference type="EMBL" id="MPN28765.1"/>
    </source>
</evidence>
<dbReference type="EMBL" id="VSSQ01079175">
    <property type="protein sequence ID" value="MPN28765.1"/>
    <property type="molecule type" value="Genomic_DNA"/>
</dbReference>
<organism evidence="1">
    <name type="scientific">bioreactor metagenome</name>
    <dbReference type="NCBI Taxonomy" id="1076179"/>
    <lineage>
        <taxon>unclassified sequences</taxon>
        <taxon>metagenomes</taxon>
        <taxon>ecological metagenomes</taxon>
    </lineage>
</organism>
<accession>A0A645GQ15</accession>